<name>A0A429GSE6_9CREN</name>
<dbReference type="EMBL" id="RCOS01000054">
    <property type="protein sequence ID" value="RSN76714.1"/>
    <property type="molecule type" value="Genomic_DNA"/>
</dbReference>
<reference evidence="1 2" key="1">
    <citation type="submission" date="2018-10" db="EMBL/GenBank/DDBJ databases">
        <title>Co-occurring genomic capacity for anaerobic methane metabolism and dissimilatory sulfite reduction discovered in the Korarchaeota.</title>
        <authorList>
            <person name="Mckay L.J."/>
            <person name="Dlakic M."/>
            <person name="Fields M.W."/>
            <person name="Delmont T.O."/>
            <person name="Eren A.M."/>
            <person name="Jay Z.J."/>
            <person name="Klingelsmith K.B."/>
            <person name="Rusch D.B."/>
            <person name="Inskeep W.P."/>
        </authorList>
    </citation>
    <scope>NUCLEOTIDE SEQUENCE [LARGE SCALE GENOMIC DNA]</scope>
    <source>
        <strain evidence="1 2">MDKW</strain>
    </source>
</reference>
<keyword evidence="2" id="KW-1185">Reference proteome</keyword>
<organism evidence="1 2">
    <name type="scientific">Candidatus Methanodesulfokora washburnensis</name>
    <dbReference type="NCBI Taxonomy" id="2478471"/>
    <lineage>
        <taxon>Archaea</taxon>
        <taxon>Thermoproteota</taxon>
        <taxon>Candidatus Korarchaeia</taxon>
        <taxon>Candidatus Korarchaeia incertae sedis</taxon>
        <taxon>Candidatus Methanodesulfokora</taxon>
    </lineage>
</organism>
<evidence type="ECO:0000313" key="1">
    <source>
        <dbReference type="EMBL" id="RSN76714.1"/>
    </source>
</evidence>
<proteinExistence type="predicted"/>
<dbReference type="Proteomes" id="UP000277582">
    <property type="component" value="Unassembled WGS sequence"/>
</dbReference>
<evidence type="ECO:0000313" key="2">
    <source>
        <dbReference type="Proteomes" id="UP000277582"/>
    </source>
</evidence>
<comment type="caution">
    <text evidence="1">The sequence shown here is derived from an EMBL/GenBank/DDBJ whole genome shotgun (WGS) entry which is preliminary data.</text>
</comment>
<dbReference type="RefSeq" id="WP_125670690.1">
    <property type="nucleotide sequence ID" value="NZ_RCOS01000054.1"/>
</dbReference>
<gene>
    <name evidence="1" type="ORF">D6D85_03645</name>
</gene>
<sequence length="136" mass="15510">MAKGWLQLLAFVGGLYFGREAKAKVEEVPPNIVFVPPSIDLRPDENFDAEDVVRSAMEAAGRQLGEEDVKRLSLELERRIKEVDPELSKLIKAYKRQLYLNKLEKIAIAFCDGKIDVETYLTLIKRYADKLANLEL</sequence>
<accession>A0A429GSE6</accession>
<protein>
    <submittedName>
        <fullName evidence="1">Uncharacterized protein</fullName>
    </submittedName>
</protein>
<dbReference type="AlphaFoldDB" id="A0A429GSE6"/>